<dbReference type="InterPro" id="IPR003346">
    <property type="entry name" value="Transposase_20"/>
</dbReference>
<comment type="caution">
    <text evidence="3">The sequence shown here is derived from an EMBL/GenBank/DDBJ whole genome shotgun (WGS) entry which is preliminary data.</text>
</comment>
<dbReference type="STRING" id="1235795.C812_01656"/>
<dbReference type="PANTHER" id="PTHR33055">
    <property type="entry name" value="TRANSPOSASE FOR INSERTION SEQUENCE ELEMENT IS1111A"/>
    <property type="match status" value="1"/>
</dbReference>
<dbReference type="GO" id="GO:0006313">
    <property type="term" value="P:DNA transposition"/>
    <property type="evidence" value="ECO:0007669"/>
    <property type="project" value="InterPro"/>
</dbReference>
<dbReference type="EMBL" id="ASSZ01000013">
    <property type="protein sequence ID" value="EOS57336.1"/>
    <property type="molecule type" value="Genomic_DNA"/>
</dbReference>
<name>R9LG69_9BACL</name>
<gene>
    <name evidence="3" type="ORF">C812_01656</name>
</gene>
<reference evidence="3 4" key="1">
    <citation type="submission" date="2013-04" db="EMBL/GenBank/DDBJ databases">
        <title>The Genome Sequence of Paenibacillus barengoltzii G22.</title>
        <authorList>
            <consortium name="The Broad Institute Genomics Platform"/>
            <consortium name="The Broad Institute Genome Sequencing Center for Infectious Disease"/>
            <person name="Earl A."/>
            <person name="Xavier R."/>
            <person name="Elson C."/>
            <person name="Duck W."/>
            <person name="Walker B."/>
            <person name="Young S."/>
            <person name="Zeng Q."/>
            <person name="Gargeya S."/>
            <person name="Fitzgerald M."/>
            <person name="Haas B."/>
            <person name="Abouelleil A."/>
            <person name="Allen A.W."/>
            <person name="Alvarado L."/>
            <person name="Arachchi H.M."/>
            <person name="Berlin A.M."/>
            <person name="Chapman S.B."/>
            <person name="Gainer-Dewar J."/>
            <person name="Goldberg J."/>
            <person name="Griggs A."/>
            <person name="Gujja S."/>
            <person name="Hansen M."/>
            <person name="Howarth C."/>
            <person name="Imamovic A."/>
            <person name="Ireland A."/>
            <person name="Larimer J."/>
            <person name="McCowan C."/>
            <person name="Murphy C."/>
            <person name="Pearson M."/>
            <person name="Poon T.W."/>
            <person name="Priest M."/>
            <person name="Roberts A."/>
            <person name="Saif S."/>
            <person name="Shea T."/>
            <person name="Sisk P."/>
            <person name="Sykes S."/>
            <person name="Wortman J."/>
            <person name="Nusbaum C."/>
            <person name="Birren B."/>
        </authorList>
    </citation>
    <scope>NUCLEOTIDE SEQUENCE [LARGE SCALE GENOMIC DNA]</scope>
    <source>
        <strain evidence="3 4">G22</strain>
    </source>
</reference>
<dbReference type="InterPro" id="IPR047650">
    <property type="entry name" value="Transpos_IS110"/>
</dbReference>
<dbReference type="PANTHER" id="PTHR33055:SF15">
    <property type="entry name" value="TRANSPOSASE-RELATED"/>
    <property type="match status" value="1"/>
</dbReference>
<feature type="domain" description="Transposase IS116/IS110/IS902 C-terminal" evidence="2">
    <location>
        <begin position="281"/>
        <end position="367"/>
    </location>
</feature>
<dbReference type="OrthoDB" id="9790935at2"/>
<dbReference type="PATRIC" id="fig|1235795.3.peg.1619"/>
<dbReference type="NCBIfam" id="NF033542">
    <property type="entry name" value="transpos_IS110"/>
    <property type="match status" value="1"/>
</dbReference>
<dbReference type="GO" id="GO:0004803">
    <property type="term" value="F:transposase activity"/>
    <property type="evidence" value="ECO:0007669"/>
    <property type="project" value="InterPro"/>
</dbReference>
<evidence type="ECO:0000313" key="4">
    <source>
        <dbReference type="Proteomes" id="UP000019598"/>
    </source>
</evidence>
<sequence length="414" mass="47343">MKLFVGIDVSSQELEACFMNADGDKLETLTVKNNLNGASHLRDQIVAAANKLAVTEIHIGLEATSVYSWHPAMYLHQDPALRERKAKVFTLNPKLISKFREAYADMDKTDRLDAWVIADRLRFGRLTTTIVMQEQYVALQRLTRMRFHLVHNLAREKQYFLQNLFYKCNAFTTEVDSSVFGHALMEMLSEKFSLDDIAEMDVADLADYLRDKGRNRFPDPERVARCIQQAARASYRLSKVVEDSIDLVLGTSIESIRSIQKQLKDLDKAIERVLDGIQGAQCLLSVPGIGKVYAAGLLGELGDIERFKDQAAVAKYAGLTWRRHQSGVFEAEDTARIKSGNRFLRYYLVEAANSVRMRDEEFGEYYRKKYHEVPKNQHKRALVLTARKLVRLVDVLLRSGQLYTPRRKVNSAKD</sequence>
<dbReference type="GO" id="GO:0003677">
    <property type="term" value="F:DNA binding"/>
    <property type="evidence" value="ECO:0007669"/>
    <property type="project" value="InterPro"/>
</dbReference>
<dbReference type="HOGENOM" id="CLU_036902_4_4_9"/>
<dbReference type="Pfam" id="PF02371">
    <property type="entry name" value="Transposase_20"/>
    <property type="match status" value="1"/>
</dbReference>
<dbReference type="Pfam" id="PF01548">
    <property type="entry name" value="DEDD_Tnp_IS110"/>
    <property type="match status" value="1"/>
</dbReference>
<dbReference type="Proteomes" id="UP000019598">
    <property type="component" value="Unassembled WGS sequence"/>
</dbReference>
<organism evidence="3 4">
    <name type="scientific">Paenibacillus barengoltzii G22</name>
    <dbReference type="NCBI Taxonomy" id="1235795"/>
    <lineage>
        <taxon>Bacteria</taxon>
        <taxon>Bacillati</taxon>
        <taxon>Bacillota</taxon>
        <taxon>Bacilli</taxon>
        <taxon>Bacillales</taxon>
        <taxon>Paenibacillaceae</taxon>
        <taxon>Paenibacillus</taxon>
    </lineage>
</organism>
<proteinExistence type="predicted"/>
<protein>
    <submittedName>
        <fullName evidence="3">Uncharacterized protein</fullName>
    </submittedName>
</protein>
<evidence type="ECO:0000259" key="1">
    <source>
        <dbReference type="Pfam" id="PF01548"/>
    </source>
</evidence>
<accession>R9LG69</accession>
<feature type="domain" description="Transposase IS110-like N-terminal" evidence="1">
    <location>
        <begin position="5"/>
        <end position="164"/>
    </location>
</feature>
<dbReference type="InterPro" id="IPR002525">
    <property type="entry name" value="Transp_IS110-like_N"/>
</dbReference>
<dbReference type="AlphaFoldDB" id="R9LG69"/>
<evidence type="ECO:0000259" key="2">
    <source>
        <dbReference type="Pfam" id="PF02371"/>
    </source>
</evidence>
<evidence type="ECO:0000313" key="3">
    <source>
        <dbReference type="EMBL" id="EOS57336.1"/>
    </source>
</evidence>
<dbReference type="GeneID" id="43344691"/>
<dbReference type="RefSeq" id="WP_016312179.1">
    <property type="nucleotide sequence ID" value="NZ_KE159652.1"/>
</dbReference>